<comment type="caution">
    <text evidence="5">The sequence shown here is derived from an EMBL/GenBank/DDBJ whole genome shotgun (WGS) entry which is preliminary data.</text>
</comment>
<dbReference type="InterPro" id="IPR013762">
    <property type="entry name" value="Integrase-like_cat_sf"/>
</dbReference>
<dbReference type="EMBL" id="BCSY01000036">
    <property type="protein sequence ID" value="GAS95154.1"/>
    <property type="molecule type" value="Genomic_DNA"/>
</dbReference>
<dbReference type="GO" id="GO:0006310">
    <property type="term" value="P:DNA recombination"/>
    <property type="evidence" value="ECO:0007669"/>
    <property type="project" value="UniProtKB-KW"/>
</dbReference>
<dbReference type="PANTHER" id="PTHR30349">
    <property type="entry name" value="PHAGE INTEGRASE-RELATED"/>
    <property type="match status" value="1"/>
</dbReference>
<dbReference type="PANTHER" id="PTHR30349:SF41">
    <property type="entry name" value="INTEGRASE_RECOMBINASE PROTEIN MJ0367-RELATED"/>
    <property type="match status" value="1"/>
</dbReference>
<dbReference type="GO" id="GO:0015074">
    <property type="term" value="P:DNA integration"/>
    <property type="evidence" value="ECO:0007669"/>
    <property type="project" value="InterPro"/>
</dbReference>
<name>A0A100WBU4_MYCCR</name>
<evidence type="ECO:0000313" key="6">
    <source>
        <dbReference type="Proteomes" id="UP000069443"/>
    </source>
</evidence>
<evidence type="ECO:0000256" key="1">
    <source>
        <dbReference type="ARBA" id="ARBA00008857"/>
    </source>
</evidence>
<dbReference type="Proteomes" id="UP000069443">
    <property type="component" value="Unassembled WGS sequence"/>
</dbReference>
<reference evidence="6" key="1">
    <citation type="journal article" date="2016" name="Genome Announc.">
        <title>Draft Genome Sequences of Five Rapidly Growing Mycobacterium Species, M. thermoresistibile, M. fortuitum subsp. acetamidolyticum, M. canariasense, M. brisbanense, and M. novocastrense.</title>
        <authorList>
            <person name="Katahira K."/>
            <person name="Ogura Y."/>
            <person name="Gotoh Y."/>
            <person name="Hayashi T."/>
        </authorList>
    </citation>
    <scope>NUCLEOTIDE SEQUENCE [LARGE SCALE GENOMIC DNA]</scope>
    <source>
        <strain evidence="6">JCM15298</strain>
    </source>
</reference>
<keyword evidence="3" id="KW-0233">DNA recombination</keyword>
<dbReference type="STRING" id="228230.RMCC_2120"/>
<comment type="similarity">
    <text evidence="1">Belongs to the 'phage' integrase family.</text>
</comment>
<feature type="domain" description="Tyr recombinase" evidence="4">
    <location>
        <begin position="354"/>
        <end position="579"/>
    </location>
</feature>
<dbReference type="InterPro" id="IPR011010">
    <property type="entry name" value="DNA_brk_join_enz"/>
</dbReference>
<dbReference type="PROSITE" id="PS51898">
    <property type="entry name" value="TYR_RECOMBINASE"/>
    <property type="match status" value="1"/>
</dbReference>
<evidence type="ECO:0000259" key="4">
    <source>
        <dbReference type="PROSITE" id="PS51898"/>
    </source>
</evidence>
<keyword evidence="2" id="KW-0238">DNA-binding</keyword>
<gene>
    <name evidence="5" type="ORF">RMCC_2120</name>
</gene>
<dbReference type="InterPro" id="IPR002104">
    <property type="entry name" value="Integrase_catalytic"/>
</dbReference>
<dbReference type="SUPFAM" id="SSF56349">
    <property type="entry name" value="DNA breaking-rejoining enzymes"/>
    <property type="match status" value="1"/>
</dbReference>
<proteinExistence type="inferred from homology"/>
<evidence type="ECO:0000256" key="2">
    <source>
        <dbReference type="ARBA" id="ARBA00023125"/>
    </source>
</evidence>
<dbReference type="Pfam" id="PF00589">
    <property type="entry name" value="Phage_integrase"/>
    <property type="match status" value="1"/>
</dbReference>
<reference evidence="6" key="2">
    <citation type="submission" date="2016-02" db="EMBL/GenBank/DDBJ databases">
        <title>Draft genome sequence of five rapidly growing Mycobacterium species.</title>
        <authorList>
            <person name="Katahira K."/>
            <person name="Gotou Y."/>
            <person name="Iida K."/>
            <person name="Ogura Y."/>
            <person name="Hayashi T."/>
        </authorList>
    </citation>
    <scope>NUCLEOTIDE SEQUENCE [LARGE SCALE GENOMIC DNA]</scope>
    <source>
        <strain evidence="6">JCM15298</strain>
    </source>
</reference>
<keyword evidence="6" id="KW-1185">Reference proteome</keyword>
<protein>
    <recommendedName>
        <fullName evidence="4">Tyr recombinase domain-containing protein</fullName>
    </recommendedName>
</protein>
<dbReference type="RefSeq" id="WP_062656351.1">
    <property type="nucleotide sequence ID" value="NZ_BCSY01000036.1"/>
</dbReference>
<organism evidence="5 6">
    <name type="scientific">Mycolicibacterium canariasense</name>
    <name type="common">Mycobacterium canariasense</name>
    <dbReference type="NCBI Taxonomy" id="228230"/>
    <lineage>
        <taxon>Bacteria</taxon>
        <taxon>Bacillati</taxon>
        <taxon>Actinomycetota</taxon>
        <taxon>Actinomycetes</taxon>
        <taxon>Mycobacteriales</taxon>
        <taxon>Mycobacteriaceae</taxon>
        <taxon>Mycolicibacterium</taxon>
    </lineage>
</organism>
<sequence>MAAGATEPKRLDQRDPRLPVADMFDPHIARQLWESLPSECRQDHFNKKTMPACYRNAVPEVNAGGQWTACYLNFRGLPDAMTWEIAWLIHREIEMGRFVNPNTFNATTRILRLATTGGTKRGRTVRSLLQLTPEEWMREAHAARMRGHEQGESNDRIALARIGQLQDVLVYPYHQGPWWQLNVWNPLLDTRIPLREHEPMGANTASFTRLSSDWLREAAKLWLSANLSTGRYSWSTIKSRLDALKWLQRHIDQRGDEGPCLTADPHALRPFIRGFCDMMATHRIKIGKNTGQLLGKNPRRHVMVAIEQFYRWMYDHRDEAAATLNMPQWAALRPEHCVLFRPEDKPRLTNKRTGDAMVLDEDVMRRIAEGCDVLARPRSEGGLGDIQALHALMLLMRTGRRMNEVLMMDFEPLEAFHRSTRESNTADAGEAFVARMRYQQTKIESSTPASIPVDAEIVAIIKAQQEFAKAFLVAAGEPDRTPKYLFLRTTRNRLGTSPYPAATLHLHLGELTEALAITDSAGRPVAISQTHRFRHTAATNLLNAGVPLHVVMRYFGHVSPEMTLHYAITLSQTMEEEFLKYKKVTRDGRTADIDPNDLYDLLHIDKRADRVLPNGWCTLPPKQLCDKGNACLSCSVFVTDASHTSELRRQLDSTERLVTSRQNAFTAKYGTPMGEDNIWLKGRRDEIASLNRILLSLTDVTDHAIRGAGVNAQTM</sequence>
<dbReference type="InterPro" id="IPR050090">
    <property type="entry name" value="Tyrosine_recombinase_XerCD"/>
</dbReference>
<dbReference type="GO" id="GO:0003677">
    <property type="term" value="F:DNA binding"/>
    <property type="evidence" value="ECO:0007669"/>
    <property type="project" value="UniProtKB-KW"/>
</dbReference>
<evidence type="ECO:0000313" key="5">
    <source>
        <dbReference type="EMBL" id="GAS95154.1"/>
    </source>
</evidence>
<dbReference type="AlphaFoldDB" id="A0A100WBU4"/>
<evidence type="ECO:0000256" key="3">
    <source>
        <dbReference type="ARBA" id="ARBA00023172"/>
    </source>
</evidence>
<dbReference type="Gene3D" id="1.10.443.10">
    <property type="entry name" value="Intergrase catalytic core"/>
    <property type="match status" value="1"/>
</dbReference>
<accession>A0A100WBU4</accession>